<sequence>MPKQEEYKRPNDGERIKLQRFLTQLHLAAVFFKKNFVGKVMYYHTESNVVEVYFSPTNFMHLCGIRYQKGPGSFFDDCLANHISIDQVSIKKDGTTMQKLQVLGAVQELVGTFVCLTGSGKYLRLEFDYSLRTRKQILALTLKDTQSKIVPQSLLNLKSKEVFPKGDPVTCIYSKSLLGEELKQHFLKDGLDWDDYLKG</sequence>
<comment type="caution">
    <text evidence="2">The sequence shown here is derived from an EMBL/GenBank/DDBJ whole genome shotgun (WGS) entry which is preliminary data.</text>
</comment>
<evidence type="ECO:0000313" key="2">
    <source>
        <dbReference type="EMBL" id="KJQ58910.1"/>
    </source>
</evidence>
<dbReference type="InterPro" id="IPR041420">
    <property type="entry name" value="PBECR4"/>
</dbReference>
<evidence type="ECO:0000313" key="3">
    <source>
        <dbReference type="Proteomes" id="UP000033658"/>
    </source>
</evidence>
<organism evidence="2 3">
    <name type="scientific">Streptococcus gordonii</name>
    <dbReference type="NCBI Taxonomy" id="1302"/>
    <lineage>
        <taxon>Bacteria</taxon>
        <taxon>Bacillati</taxon>
        <taxon>Bacillota</taxon>
        <taxon>Bacilli</taxon>
        <taxon>Lactobacillales</taxon>
        <taxon>Streptococcaceae</taxon>
        <taxon>Streptococcus</taxon>
    </lineage>
</organism>
<reference evidence="2 3" key="1">
    <citation type="submission" date="2015-02" db="EMBL/GenBank/DDBJ databases">
        <title>Evolution of amylase-binding proteins of oral streptococcal species.</title>
        <authorList>
            <person name="Haase E.M."/>
        </authorList>
    </citation>
    <scope>NUCLEOTIDE SEQUENCE [LARGE SCALE GENOMIC DNA]</scope>
    <source>
        <strain evidence="2 3">G9B</strain>
    </source>
</reference>
<dbReference type="Proteomes" id="UP000033658">
    <property type="component" value="Unassembled WGS sequence"/>
</dbReference>
<evidence type="ECO:0000259" key="1">
    <source>
        <dbReference type="Pfam" id="PF18813"/>
    </source>
</evidence>
<dbReference type="Pfam" id="PF18813">
    <property type="entry name" value="PBECR4"/>
    <property type="match status" value="1"/>
</dbReference>
<name>A0AAW3H877_STRGN</name>
<dbReference type="EMBL" id="JYGL01000001">
    <property type="protein sequence ID" value="KJQ58910.1"/>
    <property type="molecule type" value="Genomic_DNA"/>
</dbReference>
<dbReference type="RefSeq" id="WP_045503511.1">
    <property type="nucleotide sequence ID" value="NZ_JYGL01000001.1"/>
</dbReference>
<accession>A0AAW3H877</accession>
<dbReference type="AlphaFoldDB" id="A0AAW3H877"/>
<feature type="domain" description="Phage-Barnase-EndoU-ColicinE5/D-RelE like nuclease 4" evidence="1">
    <location>
        <begin position="25"/>
        <end position="175"/>
    </location>
</feature>
<protein>
    <recommendedName>
        <fullName evidence="1">Phage-Barnase-EndoU-ColicinE5/D-RelE like nuclease 4 domain-containing protein</fullName>
    </recommendedName>
</protein>
<proteinExistence type="predicted"/>
<gene>
    <name evidence="2" type="ORF">TZ86_00755</name>
</gene>